<sequence>MIPSHSLTDMQVGLMRRIHRRGDDAENLLLLMDDVIALARHDCVHFDAQGHLVLTQRGERVLSERASGTR</sequence>
<comment type="caution">
    <text evidence="1">The sequence shown here is derived from an EMBL/GenBank/DDBJ whole genome shotgun (WGS) entry which is preliminary data.</text>
</comment>
<dbReference type="Proteomes" id="UP000248330">
    <property type="component" value="Unassembled WGS sequence"/>
</dbReference>
<evidence type="ECO:0000313" key="2">
    <source>
        <dbReference type="Proteomes" id="UP000248330"/>
    </source>
</evidence>
<keyword evidence="2" id="KW-1185">Reference proteome</keyword>
<accession>A0A318EDM3</accession>
<organism evidence="1 2">
    <name type="scientific">Sinimarinibacterium flocculans</name>
    <dbReference type="NCBI Taxonomy" id="985250"/>
    <lineage>
        <taxon>Bacteria</taxon>
        <taxon>Pseudomonadati</taxon>
        <taxon>Pseudomonadota</taxon>
        <taxon>Gammaproteobacteria</taxon>
        <taxon>Nevskiales</taxon>
        <taxon>Nevskiaceae</taxon>
        <taxon>Sinimarinibacterium</taxon>
    </lineage>
</organism>
<protein>
    <submittedName>
        <fullName evidence="1">Uncharacterized protein</fullName>
    </submittedName>
</protein>
<name>A0A318EDM3_9GAMM</name>
<dbReference type="RefSeq" id="WP_146216525.1">
    <property type="nucleotide sequence ID" value="NZ_CAKZQT010000013.1"/>
</dbReference>
<dbReference type="AlphaFoldDB" id="A0A318EDM3"/>
<evidence type="ECO:0000313" key="1">
    <source>
        <dbReference type="EMBL" id="PXV70603.1"/>
    </source>
</evidence>
<proteinExistence type="predicted"/>
<dbReference type="EMBL" id="QICN01000002">
    <property type="protein sequence ID" value="PXV70603.1"/>
    <property type="molecule type" value="Genomic_DNA"/>
</dbReference>
<reference evidence="1 2" key="1">
    <citation type="submission" date="2018-04" db="EMBL/GenBank/DDBJ databases">
        <title>Genomic Encyclopedia of Type Strains, Phase IV (KMG-IV): sequencing the most valuable type-strain genomes for metagenomic binning, comparative biology and taxonomic classification.</title>
        <authorList>
            <person name="Goeker M."/>
        </authorList>
    </citation>
    <scope>NUCLEOTIDE SEQUENCE [LARGE SCALE GENOMIC DNA]</scope>
    <source>
        <strain evidence="1 2">DSM 104150</strain>
    </source>
</reference>
<gene>
    <name evidence="1" type="ORF">C8D93_102462</name>
</gene>